<evidence type="ECO:0000313" key="5">
    <source>
        <dbReference type="Proteomes" id="UP000694549"/>
    </source>
</evidence>
<name>A0A8B9VJ51_9AVES</name>
<proteinExistence type="inferred from homology"/>
<evidence type="ECO:0000256" key="2">
    <source>
        <dbReference type="ARBA" id="ARBA00005598"/>
    </source>
</evidence>
<dbReference type="Proteomes" id="UP000694549">
    <property type="component" value="Unplaced"/>
</dbReference>
<accession>A0A8B9VJ51</accession>
<dbReference type="InterPro" id="IPR029058">
    <property type="entry name" value="AB_hydrolase_fold"/>
</dbReference>
<dbReference type="GO" id="GO:0016020">
    <property type="term" value="C:membrane"/>
    <property type="evidence" value="ECO:0007669"/>
    <property type="project" value="UniProtKB-ARBA"/>
</dbReference>
<comment type="similarity">
    <text evidence="2">Belongs to the NDRG family.</text>
</comment>
<keyword evidence="5" id="KW-1185">Reference proteome</keyword>
<dbReference type="SUPFAM" id="SSF53474">
    <property type="entry name" value="alpha/beta-Hydrolases"/>
    <property type="match status" value="1"/>
</dbReference>
<protein>
    <recommendedName>
        <fullName evidence="6">NDRG family member 4</fullName>
    </recommendedName>
</protein>
<evidence type="ECO:0000256" key="1">
    <source>
        <dbReference type="ARBA" id="ARBA00004514"/>
    </source>
</evidence>
<dbReference type="Gene3D" id="3.40.50.1820">
    <property type="entry name" value="alpha/beta hydrolase"/>
    <property type="match status" value="1"/>
</dbReference>
<sequence>MPECWDGEHDIETPYGLLHVVIRGSPKGNRPAILTYHDVGLNHKLCFNTFFNYEDMQEITKHFVVCHVDAPGQQAGASQFPQGYQYPSMDQLAAMLPSVVQHFGFKYVIGIGVGAGAYVLAKFALIFPDLVEGLVLMNIDPNGKGWIDWAAAKLSGLTSTLPDTVLSHLFSQEELVNNTELVQSYRQQIGSVVNQFNLQLFLNMYNSRRDLDINRPGTVPNAKTLRCPVMLVVGDNAPAEEGVVDCNSKLDPTNTTFLKMADSGGLPQVTQPGKLTEAFKYFLQGMGYSECQGWAQGWPGRVRAHACACVCSPCRRRAWHQRVPCRRAARASVALHVCGCTRCPCVCSGCGARRLCVCQGCVCVCRCVSRVSMDVFLHVCVWMCEQGLCLHKGVESSRACVCVCRSMCTPTGLCAHICGARWGLLAPRSHRHG</sequence>
<dbReference type="InterPro" id="IPR004142">
    <property type="entry name" value="NDRG"/>
</dbReference>
<organism evidence="4 5">
    <name type="scientific">Anas zonorhyncha</name>
    <name type="common">Eastern spot-billed duck</name>
    <dbReference type="NCBI Taxonomy" id="75864"/>
    <lineage>
        <taxon>Eukaryota</taxon>
        <taxon>Metazoa</taxon>
        <taxon>Chordata</taxon>
        <taxon>Craniata</taxon>
        <taxon>Vertebrata</taxon>
        <taxon>Euteleostomi</taxon>
        <taxon>Archelosauria</taxon>
        <taxon>Archosauria</taxon>
        <taxon>Dinosauria</taxon>
        <taxon>Saurischia</taxon>
        <taxon>Theropoda</taxon>
        <taxon>Coelurosauria</taxon>
        <taxon>Aves</taxon>
        <taxon>Neognathae</taxon>
        <taxon>Galloanserae</taxon>
        <taxon>Anseriformes</taxon>
        <taxon>Anatidae</taxon>
        <taxon>Anatinae</taxon>
        <taxon>Anas</taxon>
    </lineage>
</organism>
<dbReference type="FunFam" id="3.40.50.1820:FF:000009">
    <property type="entry name" value="NDRG family member 4"/>
    <property type="match status" value="1"/>
</dbReference>
<reference evidence="4" key="2">
    <citation type="submission" date="2025-09" db="UniProtKB">
        <authorList>
            <consortium name="Ensembl"/>
        </authorList>
    </citation>
    <scope>IDENTIFICATION</scope>
</reference>
<dbReference type="GO" id="GO:0005829">
    <property type="term" value="C:cytosol"/>
    <property type="evidence" value="ECO:0007669"/>
    <property type="project" value="UniProtKB-SubCell"/>
</dbReference>
<dbReference type="Ensembl" id="ENSAZOT00000026953.1">
    <property type="protein sequence ID" value="ENSAZOP00000025121.1"/>
    <property type="gene ID" value="ENSAZOG00000016136.1"/>
</dbReference>
<reference evidence="4" key="1">
    <citation type="submission" date="2025-08" db="UniProtKB">
        <authorList>
            <consortium name="Ensembl"/>
        </authorList>
    </citation>
    <scope>IDENTIFICATION</scope>
</reference>
<keyword evidence="3" id="KW-0963">Cytoplasm</keyword>
<dbReference type="Pfam" id="PF03096">
    <property type="entry name" value="Ndr"/>
    <property type="match status" value="1"/>
</dbReference>
<comment type="subcellular location">
    <subcellularLocation>
        <location evidence="1">Cytoplasm</location>
        <location evidence="1">Cytosol</location>
    </subcellularLocation>
</comment>
<evidence type="ECO:0000313" key="4">
    <source>
        <dbReference type="Ensembl" id="ENSAZOP00000025121.1"/>
    </source>
</evidence>
<evidence type="ECO:0008006" key="6">
    <source>
        <dbReference type="Google" id="ProtNLM"/>
    </source>
</evidence>
<evidence type="ECO:0000256" key="3">
    <source>
        <dbReference type="ARBA" id="ARBA00022490"/>
    </source>
</evidence>
<dbReference type="AlphaFoldDB" id="A0A8B9VJ51"/>
<dbReference type="PANTHER" id="PTHR11034">
    <property type="entry name" value="N-MYC DOWNSTREAM REGULATED"/>
    <property type="match status" value="1"/>
</dbReference>